<evidence type="ECO:0000256" key="1">
    <source>
        <dbReference type="SAM" id="Coils"/>
    </source>
</evidence>
<gene>
    <name evidence="3" type="ORF">ISP25_10635</name>
</gene>
<reference evidence="3 4" key="1">
    <citation type="submission" date="2020-10" db="EMBL/GenBank/DDBJ databases">
        <title>Phylogeny of dyella-like bacteria.</title>
        <authorList>
            <person name="Fu J."/>
        </authorList>
    </citation>
    <scope>NUCLEOTIDE SEQUENCE [LARGE SCALE GENOMIC DNA]</scope>
    <source>
        <strain evidence="3 4">KACC 19113</strain>
    </source>
</reference>
<keyword evidence="1" id="KW-0175">Coiled coil</keyword>
<dbReference type="Proteomes" id="UP001620339">
    <property type="component" value="Unassembled WGS sequence"/>
</dbReference>
<accession>A0ABW8J5Q9</accession>
<evidence type="ECO:0000256" key="2">
    <source>
        <dbReference type="SAM" id="SignalP"/>
    </source>
</evidence>
<keyword evidence="4" id="KW-1185">Reference proteome</keyword>
<evidence type="ECO:0008006" key="5">
    <source>
        <dbReference type="Google" id="ProtNLM"/>
    </source>
</evidence>
<feature type="chain" id="PRO_5046953255" description="Type IV secretion system protein" evidence="2">
    <location>
        <begin position="36"/>
        <end position="258"/>
    </location>
</feature>
<protein>
    <recommendedName>
        <fullName evidence="5">Type IV secretion system protein</fullName>
    </recommendedName>
</protein>
<evidence type="ECO:0000313" key="3">
    <source>
        <dbReference type="EMBL" id="MFK2877524.1"/>
    </source>
</evidence>
<organism evidence="3 4">
    <name type="scientific">Rhodanobacter hydrolyticus</name>
    <dbReference type="NCBI Taxonomy" id="2250595"/>
    <lineage>
        <taxon>Bacteria</taxon>
        <taxon>Pseudomonadati</taxon>
        <taxon>Pseudomonadota</taxon>
        <taxon>Gammaproteobacteria</taxon>
        <taxon>Lysobacterales</taxon>
        <taxon>Rhodanobacteraceae</taxon>
        <taxon>Rhodanobacter</taxon>
    </lineage>
</organism>
<comment type="caution">
    <text evidence="3">The sequence shown here is derived from an EMBL/GenBank/DDBJ whole genome shotgun (WGS) entry which is preliminary data.</text>
</comment>
<dbReference type="SUPFAM" id="SSF101082">
    <property type="entry name" value="Typo IV secretion system protein TraC"/>
    <property type="match status" value="1"/>
</dbReference>
<sequence>MQRPTEHTHSNRHATRTLTFFLTLASALTAGSVHAQTGILVQDAVQEKTSSASYLFQKITQYAKQVQQYETQVQQYQQMLTKVMNLGTNFSIAPNTMQEIDAGPLIQATCNGGSSSIVSNLLNQVTSLMNQSITQSQQAICAQIVTTQVDKYNITVDMMNQLHSNIPALQKLTSLTNGFTTAGESSSATAQAAGVANEMATAMNNWKTQVDADDAFISSLQGMQSTLGHAAMQGNPSLLGNAVQATALTAAFSYQPSL</sequence>
<keyword evidence="2" id="KW-0732">Signal</keyword>
<feature type="coiled-coil region" evidence="1">
    <location>
        <begin position="59"/>
        <end position="86"/>
    </location>
</feature>
<name>A0ABW8J5Q9_9GAMM</name>
<evidence type="ECO:0000313" key="4">
    <source>
        <dbReference type="Proteomes" id="UP001620339"/>
    </source>
</evidence>
<dbReference type="RefSeq" id="WP_404613765.1">
    <property type="nucleotide sequence ID" value="NZ_JADIKK010000008.1"/>
</dbReference>
<feature type="signal peptide" evidence="2">
    <location>
        <begin position="1"/>
        <end position="35"/>
    </location>
</feature>
<proteinExistence type="predicted"/>
<dbReference type="EMBL" id="JADIKK010000008">
    <property type="protein sequence ID" value="MFK2877524.1"/>
    <property type="molecule type" value="Genomic_DNA"/>
</dbReference>